<organism evidence="1 2">
    <name type="scientific">Caenorhabditis angaria</name>
    <dbReference type="NCBI Taxonomy" id="860376"/>
    <lineage>
        <taxon>Eukaryota</taxon>
        <taxon>Metazoa</taxon>
        <taxon>Ecdysozoa</taxon>
        <taxon>Nematoda</taxon>
        <taxon>Chromadorea</taxon>
        <taxon>Rhabditida</taxon>
        <taxon>Rhabditina</taxon>
        <taxon>Rhabditomorpha</taxon>
        <taxon>Rhabditoidea</taxon>
        <taxon>Rhabditidae</taxon>
        <taxon>Peloderinae</taxon>
        <taxon>Caenorhabditis</taxon>
    </lineage>
</organism>
<sequence>MEHTDVYRVVDFEKSFYIEEIQFDKDKEILGALNQNFTEESIRNQEKKLFQLSEDRKAILYYRTKQHDFEAFEKYYDAEDETWFDNWVEKNGGEILNLNAEYKKQFDEAITDVTRSFGSFNFTFGLQASSQVFKIVPFARSFYVAEVEFDVEDNNRIF</sequence>
<proteinExistence type="predicted"/>
<dbReference type="Proteomes" id="UP001152747">
    <property type="component" value="Unassembled WGS sequence"/>
</dbReference>
<reference evidence="1" key="1">
    <citation type="submission" date="2022-11" db="EMBL/GenBank/DDBJ databases">
        <authorList>
            <person name="Kikuchi T."/>
        </authorList>
    </citation>
    <scope>NUCLEOTIDE SEQUENCE</scope>
    <source>
        <strain evidence="1">PS1010</strain>
    </source>
</reference>
<evidence type="ECO:0000313" key="1">
    <source>
        <dbReference type="EMBL" id="CAI5443841.1"/>
    </source>
</evidence>
<gene>
    <name evidence="1" type="ORF">CAMP_LOCUS6478</name>
</gene>
<comment type="caution">
    <text evidence="1">The sequence shown here is derived from an EMBL/GenBank/DDBJ whole genome shotgun (WGS) entry which is preliminary data.</text>
</comment>
<protein>
    <submittedName>
        <fullName evidence="1">Uncharacterized protein</fullName>
    </submittedName>
</protein>
<dbReference type="EMBL" id="CANHGI010000002">
    <property type="protein sequence ID" value="CAI5443841.1"/>
    <property type="molecule type" value="Genomic_DNA"/>
</dbReference>
<name>A0A9P1IGT7_9PELO</name>
<evidence type="ECO:0000313" key="2">
    <source>
        <dbReference type="Proteomes" id="UP001152747"/>
    </source>
</evidence>
<dbReference type="AlphaFoldDB" id="A0A9P1IGT7"/>
<keyword evidence="2" id="KW-1185">Reference proteome</keyword>
<accession>A0A9P1IGT7</accession>